<dbReference type="PANTHER" id="PTHR30098:SF2">
    <property type="entry name" value="LEUCYL_PHENYLALANYL-TRNA--PROTEIN TRANSFERASE"/>
    <property type="match status" value="1"/>
</dbReference>
<comment type="catalytic activity">
    <reaction evidence="5 15">
        <text>L-phenylalanyl-tRNA(Phe) + an N-terminal L-alpha-aminoacyl-[protein] = an N-terminal L-phenylalanyl-L-alpha-aminoacyl-[protein] + tRNA(Phe)</text>
        <dbReference type="Rhea" id="RHEA:43632"/>
        <dbReference type="Rhea" id="RHEA-COMP:9668"/>
        <dbReference type="Rhea" id="RHEA-COMP:9699"/>
        <dbReference type="Rhea" id="RHEA-COMP:10636"/>
        <dbReference type="Rhea" id="RHEA-COMP:10637"/>
        <dbReference type="ChEBI" id="CHEBI:78442"/>
        <dbReference type="ChEBI" id="CHEBI:78531"/>
        <dbReference type="ChEBI" id="CHEBI:78597"/>
        <dbReference type="ChEBI" id="CHEBI:83561"/>
        <dbReference type="EC" id="2.3.2.6"/>
    </reaction>
</comment>
<keyword evidence="4 15" id="KW-0012">Acyltransferase</keyword>
<keyword evidence="2 15" id="KW-0963">Cytoplasm</keyword>
<reference evidence="16 17" key="1">
    <citation type="submission" date="2019-12" db="EMBL/GenBank/DDBJ databases">
        <title>Genome sequencing and assembly of endphytes of Porphyra tenera.</title>
        <authorList>
            <person name="Park J.M."/>
            <person name="Shin R."/>
            <person name="Jo S.H."/>
        </authorList>
    </citation>
    <scope>NUCLEOTIDE SEQUENCE [LARGE SCALE GENOMIC DNA]</scope>
    <source>
        <strain evidence="16 17">GPM4</strain>
    </source>
</reference>
<evidence type="ECO:0000256" key="11">
    <source>
        <dbReference type="ARBA" id="ARBA00074372"/>
    </source>
</evidence>
<dbReference type="InterPro" id="IPR042203">
    <property type="entry name" value="Leu/Phe-tRNA_Trfase_C"/>
</dbReference>
<evidence type="ECO:0000256" key="2">
    <source>
        <dbReference type="ARBA" id="ARBA00022490"/>
    </source>
</evidence>
<keyword evidence="17" id="KW-1185">Reference proteome</keyword>
<evidence type="ECO:0000313" key="16">
    <source>
        <dbReference type="EMBL" id="QHJ10094.1"/>
    </source>
</evidence>
<comment type="catalytic activity">
    <reaction evidence="6 15">
        <text>N-terminal L-arginyl-[protein] + L-leucyl-tRNA(Leu) = N-terminal L-leucyl-L-arginyl-[protein] + tRNA(Leu) + H(+)</text>
        <dbReference type="Rhea" id="RHEA:50416"/>
        <dbReference type="Rhea" id="RHEA-COMP:9613"/>
        <dbReference type="Rhea" id="RHEA-COMP:9622"/>
        <dbReference type="Rhea" id="RHEA-COMP:12672"/>
        <dbReference type="Rhea" id="RHEA-COMP:12673"/>
        <dbReference type="ChEBI" id="CHEBI:15378"/>
        <dbReference type="ChEBI" id="CHEBI:64719"/>
        <dbReference type="ChEBI" id="CHEBI:78442"/>
        <dbReference type="ChEBI" id="CHEBI:78494"/>
        <dbReference type="ChEBI" id="CHEBI:133044"/>
        <dbReference type="EC" id="2.3.2.6"/>
    </reaction>
</comment>
<evidence type="ECO:0000256" key="5">
    <source>
        <dbReference type="ARBA" id="ARBA00050607"/>
    </source>
</evidence>
<evidence type="ECO:0000256" key="12">
    <source>
        <dbReference type="ARBA" id="ARBA00077136"/>
    </source>
</evidence>
<dbReference type="FunFam" id="3.30.70.3550:FF:000001">
    <property type="entry name" value="Leucyl/phenylalanyl-tRNA--protein transferase"/>
    <property type="match status" value="1"/>
</dbReference>
<dbReference type="PANTHER" id="PTHR30098">
    <property type="entry name" value="LEUCYL/PHENYLALANYL-TRNA--PROTEIN TRANSFERASE"/>
    <property type="match status" value="1"/>
</dbReference>
<dbReference type="GO" id="GO:0005737">
    <property type="term" value="C:cytoplasm"/>
    <property type="evidence" value="ECO:0007669"/>
    <property type="project" value="UniProtKB-SubCell"/>
</dbReference>
<evidence type="ECO:0000256" key="3">
    <source>
        <dbReference type="ARBA" id="ARBA00022679"/>
    </source>
</evidence>
<evidence type="ECO:0000256" key="6">
    <source>
        <dbReference type="ARBA" id="ARBA00050652"/>
    </source>
</evidence>
<dbReference type="RefSeq" id="WP_160178020.1">
    <property type="nucleotide sequence ID" value="NZ_CP047656.1"/>
</dbReference>
<dbReference type="EC" id="2.3.2.6" evidence="10 15"/>
<dbReference type="SUPFAM" id="SSF55729">
    <property type="entry name" value="Acyl-CoA N-acyltransferases (Nat)"/>
    <property type="match status" value="1"/>
</dbReference>
<dbReference type="InterPro" id="IPR042221">
    <property type="entry name" value="Leu/Phe-tRNA_Trfase_N"/>
</dbReference>
<dbReference type="Pfam" id="PF03588">
    <property type="entry name" value="Leu_Phe_trans"/>
    <property type="match status" value="1"/>
</dbReference>
<name>A0A857JHE2_9ALTE</name>
<dbReference type="AlphaFoldDB" id="A0A857JHE2"/>
<organism evidence="16 17">
    <name type="scientific">Paraglaciecola mesophila</name>
    <dbReference type="NCBI Taxonomy" id="197222"/>
    <lineage>
        <taxon>Bacteria</taxon>
        <taxon>Pseudomonadati</taxon>
        <taxon>Pseudomonadota</taxon>
        <taxon>Gammaproteobacteria</taxon>
        <taxon>Alteromonadales</taxon>
        <taxon>Alteromonadaceae</taxon>
        <taxon>Paraglaciecola</taxon>
    </lineage>
</organism>
<evidence type="ECO:0000256" key="7">
    <source>
        <dbReference type="ARBA" id="ARBA00051538"/>
    </source>
</evidence>
<dbReference type="KEGG" id="pmes:FX988_00303"/>
<dbReference type="Gene3D" id="3.40.630.70">
    <property type="entry name" value="Leucyl/phenylalanyl-tRNA-protein transferase, C-terminal domain"/>
    <property type="match status" value="1"/>
</dbReference>
<gene>
    <name evidence="15" type="primary">aat</name>
    <name evidence="16" type="ORF">FX988_00303</name>
</gene>
<dbReference type="GO" id="GO:0008914">
    <property type="term" value="F:leucyl-tRNA--protein transferase activity"/>
    <property type="evidence" value="ECO:0007669"/>
    <property type="project" value="UniProtKB-UniRule"/>
</dbReference>
<comment type="function">
    <text evidence="8 15">Functions in the N-end rule pathway of protein degradation where it conjugates Leu, Phe and, less efficiently, Met from aminoacyl-tRNAs to the N-termini of proteins containing an N-terminal arginine or lysine.</text>
</comment>
<accession>A0A857JHE2</accession>
<proteinExistence type="inferred from homology"/>
<dbReference type="Proteomes" id="UP000464524">
    <property type="component" value="Chromosome"/>
</dbReference>
<comment type="subcellular location">
    <subcellularLocation>
        <location evidence="1 15">Cytoplasm</location>
    </subcellularLocation>
</comment>
<sequence length="234" mass="26565">MIELFQLDRSLHFPSPAQALSDPPGLLAFGGDLSVNRLMYAYQQGIFPWFSSNEPILWWSPDPRGILPLENFNVSKSLRKFIRKTSFRVTVNTHFAQVIHACANVSRQSSGTWITDEMINAYIELHRNGFAHSIEVWDAETLVGGLYGVTPGNLFCGESMFHYATNASKLAMFYLVELLRQNGSEFIDCQLQNEHLASLGCIEIPRTVFLSKLKEVVKEPINQSLWRPRELTQA</sequence>
<dbReference type="InterPro" id="IPR016181">
    <property type="entry name" value="Acyl_CoA_acyltransferase"/>
</dbReference>
<evidence type="ECO:0000256" key="14">
    <source>
        <dbReference type="ARBA" id="ARBA00083640"/>
    </source>
</evidence>
<dbReference type="GO" id="GO:0030163">
    <property type="term" value="P:protein catabolic process"/>
    <property type="evidence" value="ECO:0007669"/>
    <property type="project" value="UniProtKB-UniRule"/>
</dbReference>
<dbReference type="InterPro" id="IPR004616">
    <property type="entry name" value="Leu/Phe-tRNA_Trfase"/>
</dbReference>
<evidence type="ECO:0000256" key="8">
    <source>
        <dbReference type="ARBA" id="ARBA00054043"/>
    </source>
</evidence>
<evidence type="ECO:0000256" key="13">
    <source>
        <dbReference type="ARBA" id="ARBA00077165"/>
    </source>
</evidence>
<evidence type="ECO:0000256" key="4">
    <source>
        <dbReference type="ARBA" id="ARBA00023315"/>
    </source>
</evidence>
<evidence type="ECO:0000313" key="17">
    <source>
        <dbReference type="Proteomes" id="UP000464524"/>
    </source>
</evidence>
<evidence type="ECO:0000256" key="1">
    <source>
        <dbReference type="ARBA" id="ARBA00004496"/>
    </source>
</evidence>
<dbReference type="Gene3D" id="3.30.70.3550">
    <property type="entry name" value="Leucyl/phenylalanyl-tRNA-protein transferase, N-terminal domain"/>
    <property type="match status" value="1"/>
</dbReference>
<dbReference type="OrthoDB" id="9790282at2"/>
<comment type="similarity">
    <text evidence="9 15">Belongs to the L/F-transferase family.</text>
</comment>
<evidence type="ECO:0000256" key="10">
    <source>
        <dbReference type="ARBA" id="ARBA00066767"/>
    </source>
</evidence>
<keyword evidence="3 15" id="KW-0808">Transferase</keyword>
<protein>
    <recommendedName>
        <fullName evidence="11 15">Leucyl/phenylalanyl-tRNA--protein transferase</fullName>
        <ecNumber evidence="10 15">2.3.2.6</ecNumber>
    </recommendedName>
    <alternativeName>
        <fullName evidence="12 15">L/F-transferase</fullName>
    </alternativeName>
    <alternativeName>
        <fullName evidence="13 15">Leucyltransferase</fullName>
    </alternativeName>
    <alternativeName>
        <fullName evidence="14 15">Phenyalanyltransferase</fullName>
    </alternativeName>
</protein>
<evidence type="ECO:0000256" key="9">
    <source>
        <dbReference type="ARBA" id="ARBA00061535"/>
    </source>
</evidence>
<dbReference type="HAMAP" id="MF_00688">
    <property type="entry name" value="Leu_Phe_trans"/>
    <property type="match status" value="1"/>
</dbReference>
<dbReference type="EMBL" id="CP047656">
    <property type="protein sequence ID" value="QHJ10094.1"/>
    <property type="molecule type" value="Genomic_DNA"/>
</dbReference>
<dbReference type="FunFam" id="3.40.630.70:FF:000001">
    <property type="entry name" value="Leucyl/phenylalanyl-tRNA--protein transferase"/>
    <property type="match status" value="1"/>
</dbReference>
<dbReference type="NCBIfam" id="TIGR00667">
    <property type="entry name" value="aat"/>
    <property type="match status" value="1"/>
</dbReference>
<evidence type="ECO:0000256" key="15">
    <source>
        <dbReference type="HAMAP-Rule" id="MF_00688"/>
    </source>
</evidence>
<comment type="catalytic activity">
    <reaction evidence="7 15">
        <text>N-terminal L-lysyl-[protein] + L-leucyl-tRNA(Leu) = N-terminal L-leucyl-L-lysyl-[protein] + tRNA(Leu) + H(+)</text>
        <dbReference type="Rhea" id="RHEA:12340"/>
        <dbReference type="Rhea" id="RHEA-COMP:9613"/>
        <dbReference type="Rhea" id="RHEA-COMP:9622"/>
        <dbReference type="Rhea" id="RHEA-COMP:12670"/>
        <dbReference type="Rhea" id="RHEA-COMP:12671"/>
        <dbReference type="ChEBI" id="CHEBI:15378"/>
        <dbReference type="ChEBI" id="CHEBI:65249"/>
        <dbReference type="ChEBI" id="CHEBI:78442"/>
        <dbReference type="ChEBI" id="CHEBI:78494"/>
        <dbReference type="ChEBI" id="CHEBI:133043"/>
        <dbReference type="EC" id="2.3.2.6"/>
    </reaction>
</comment>